<keyword evidence="2" id="KW-0067">ATP-binding</keyword>
<dbReference type="PANTHER" id="PTHR13140:SF745">
    <property type="entry name" value="UNCONVENTIONAL MYOSIN-VI"/>
    <property type="match status" value="1"/>
</dbReference>
<dbReference type="SMART" id="SM00242">
    <property type="entry name" value="MYSc"/>
    <property type="match status" value="1"/>
</dbReference>
<dbReference type="GO" id="GO:0005886">
    <property type="term" value="C:plasma membrane"/>
    <property type="evidence" value="ECO:0007669"/>
    <property type="project" value="TreeGrafter"/>
</dbReference>
<dbReference type="STRING" id="135651.G0NYD0"/>
<protein>
    <recommendedName>
        <fullName evidence="8">Myosin motor domain-containing protein</fullName>
    </recommendedName>
</protein>
<accession>G0NYD0</accession>
<feature type="compositionally biased region" description="Polar residues" evidence="7">
    <location>
        <begin position="15"/>
        <end position="26"/>
    </location>
</feature>
<dbReference type="InterPro" id="IPR036961">
    <property type="entry name" value="Kinesin_motor_dom_sf"/>
</dbReference>
<evidence type="ECO:0000256" key="4">
    <source>
        <dbReference type="ARBA" id="ARBA00023175"/>
    </source>
</evidence>
<dbReference type="SUPFAM" id="SSF52540">
    <property type="entry name" value="P-loop containing nucleoside triphosphate hydrolases"/>
    <property type="match status" value="1"/>
</dbReference>
<dbReference type="eggNOG" id="KOG0163">
    <property type="taxonomic scope" value="Eukaryota"/>
</dbReference>
<proteinExistence type="inferred from homology"/>
<evidence type="ECO:0000256" key="6">
    <source>
        <dbReference type="PROSITE-ProRule" id="PRU00782"/>
    </source>
</evidence>
<dbReference type="PROSITE" id="PS51456">
    <property type="entry name" value="MYOSIN_MOTOR"/>
    <property type="match status" value="1"/>
</dbReference>
<keyword evidence="3 6" id="KW-0518">Myosin</keyword>
<dbReference type="Gene3D" id="3.40.850.10">
    <property type="entry name" value="Kinesin motor domain"/>
    <property type="match status" value="3"/>
</dbReference>
<evidence type="ECO:0000256" key="1">
    <source>
        <dbReference type="ARBA" id="ARBA00022741"/>
    </source>
</evidence>
<evidence type="ECO:0000313" key="9">
    <source>
        <dbReference type="EMBL" id="EGT40017.1"/>
    </source>
</evidence>
<dbReference type="PANTHER" id="PTHR13140">
    <property type="entry name" value="MYOSIN"/>
    <property type="match status" value="1"/>
</dbReference>
<feature type="compositionally biased region" description="Basic and acidic residues" evidence="7">
    <location>
        <begin position="64"/>
        <end position="73"/>
    </location>
</feature>
<dbReference type="GO" id="GO:0030139">
    <property type="term" value="C:endocytic vesicle"/>
    <property type="evidence" value="ECO:0007669"/>
    <property type="project" value="TreeGrafter"/>
</dbReference>
<keyword evidence="1" id="KW-0547">Nucleotide-binding</keyword>
<gene>
    <name evidence="9" type="ORF">CAEBREN_32557</name>
</gene>
<reference evidence="10" key="1">
    <citation type="submission" date="2011-07" db="EMBL/GenBank/DDBJ databases">
        <authorList>
            <consortium name="Caenorhabditis brenneri Sequencing and Analysis Consortium"/>
            <person name="Wilson R.K."/>
        </authorList>
    </citation>
    <scope>NUCLEOTIDE SEQUENCE [LARGE SCALE GENOMIC DNA]</scope>
    <source>
        <strain evidence="10">PB2801</strain>
    </source>
</reference>
<dbReference type="GO" id="GO:0007015">
    <property type="term" value="P:actin filament organization"/>
    <property type="evidence" value="ECO:0007669"/>
    <property type="project" value="TreeGrafter"/>
</dbReference>
<name>G0NYD0_CAEBE</name>
<dbReference type="EMBL" id="GL379980">
    <property type="protein sequence ID" value="EGT40017.1"/>
    <property type="molecule type" value="Genomic_DNA"/>
</dbReference>
<dbReference type="OrthoDB" id="6108017at2759"/>
<keyword evidence="4" id="KW-0505">Motor protein</keyword>
<sequence>MLRTLDKRQKGGTAEVSNSTSTNMNQDPKKSGKPMTATGNPPQAVKDAPDKSLNARQQTTKNRTSRDAGKSESVKFPTTPGQEANAFMSIENSSNRKKLVVLKNEAPPDYGREVWITDPIEGFRAARIVDISKTGFSLALLGTDEPVSRRYEEVFSREEDPKKSVEDTCALLHLNEATLLNNCRLRYMNGKIYTYVANILISINPYQLIHLKKSRSTAENRWDKKNHTFMQLPISHIVRGRQSPRKLCYNTYAKTGVEMYDTFSSDYSKKSEIISANPILEAFGNAKTLRNNNSSRFGKFVQIHFANNGTVAGGFISHYLLETSRVCRQSPGERNYHIFYQLIAGSSPDLYKRLKLDKPDCFTVSVQLVPSQCSYLKNGFTGFFANFDSQSPSKILKNRLGNTSFSYDSMVDDFNGFQRLEAALKMSGLNEQEIMFVWSTIAGVLHLGNVEFEDIVDDSKGGCKIAKNCEEAVMHSAALLGLQAIELKLGLCARIMQTTKVGLRGTLIRVPLKSHEASAGRDALAKAIYSKLFDWLVLRINQSIPFDKSTNFVGVLDVAGFEYYAVNSFEQFCINYCNEKLQHFFNERILKEEQNLYEKEGLNIGRIEFIDNTDCIELFETKGKGLLDLLDEEARLPTPMFRNFTKRAHGENRKNFRLDTPRKSKVKIHREMRDDEGLLIRHYAGSVCYETRNFVEKNNDQLYNSLEILIEQSTFPLLVSLFTSSSSGANRTNNKLKTQSVGSKFKLQLSALIEKLQSTGTHFVRCIKPNNRMIPWHFEGSVVLTQLQCAGMASVLKLMQNGFPSRTPFGMLYSSYQSNLPPKLASMEPRLFSKCLFRALGLDQHDFQFGLTRVFFKAGKFSEFDRMMRQDPESIKSLITRVNYWLVKGRWKQAQYAVWSVIKSL</sequence>
<dbReference type="InterPro" id="IPR001609">
    <property type="entry name" value="Myosin_head_motor_dom-like"/>
</dbReference>
<dbReference type="HOGENOM" id="CLU_000192_7_2_1"/>
<keyword evidence="5 6" id="KW-0009">Actin-binding</keyword>
<feature type="region of interest" description="Actin-binding" evidence="6">
    <location>
        <begin position="749"/>
        <end position="771"/>
    </location>
</feature>
<dbReference type="GO" id="GO:0016459">
    <property type="term" value="C:myosin complex"/>
    <property type="evidence" value="ECO:0007669"/>
    <property type="project" value="UniProtKB-KW"/>
</dbReference>
<dbReference type="Pfam" id="PF00063">
    <property type="entry name" value="Myosin_head"/>
    <property type="match status" value="2"/>
</dbReference>
<evidence type="ECO:0000256" key="7">
    <source>
        <dbReference type="SAM" id="MobiDB-lite"/>
    </source>
</evidence>
<dbReference type="Gene3D" id="6.10.250.2980">
    <property type="match status" value="1"/>
</dbReference>
<dbReference type="Gene3D" id="1.20.58.530">
    <property type="match status" value="1"/>
</dbReference>
<keyword evidence="10" id="KW-1185">Reference proteome</keyword>
<feature type="domain" description="Myosin motor" evidence="8">
    <location>
        <begin position="163"/>
        <end position="869"/>
    </location>
</feature>
<dbReference type="InParanoid" id="G0NYD0"/>
<organism evidence="10">
    <name type="scientific">Caenorhabditis brenneri</name>
    <name type="common">Nematode worm</name>
    <dbReference type="NCBI Taxonomy" id="135651"/>
    <lineage>
        <taxon>Eukaryota</taxon>
        <taxon>Metazoa</taxon>
        <taxon>Ecdysozoa</taxon>
        <taxon>Nematoda</taxon>
        <taxon>Chromadorea</taxon>
        <taxon>Rhabditida</taxon>
        <taxon>Rhabditina</taxon>
        <taxon>Rhabditomorpha</taxon>
        <taxon>Rhabditoidea</taxon>
        <taxon>Rhabditidae</taxon>
        <taxon>Peloderinae</taxon>
        <taxon>Caenorhabditis</taxon>
    </lineage>
</organism>
<evidence type="ECO:0000256" key="3">
    <source>
        <dbReference type="ARBA" id="ARBA00023123"/>
    </source>
</evidence>
<comment type="caution">
    <text evidence="6">Lacks conserved residue(s) required for the propagation of feature annotation.</text>
</comment>
<comment type="similarity">
    <text evidence="6">Belongs to the TRAFAC class myosin-kinesin ATPase superfamily. Myosin family.</text>
</comment>
<dbReference type="GO" id="GO:0005524">
    <property type="term" value="F:ATP binding"/>
    <property type="evidence" value="ECO:0007669"/>
    <property type="project" value="UniProtKB-KW"/>
</dbReference>
<dbReference type="GO" id="GO:0000146">
    <property type="term" value="F:microfilament motor activity"/>
    <property type="evidence" value="ECO:0007669"/>
    <property type="project" value="TreeGrafter"/>
</dbReference>
<evidence type="ECO:0000259" key="8">
    <source>
        <dbReference type="PROSITE" id="PS51456"/>
    </source>
</evidence>
<evidence type="ECO:0000256" key="5">
    <source>
        <dbReference type="ARBA" id="ARBA00023203"/>
    </source>
</evidence>
<dbReference type="AlphaFoldDB" id="G0NYD0"/>
<dbReference type="GO" id="GO:0051015">
    <property type="term" value="F:actin filament binding"/>
    <property type="evidence" value="ECO:0007669"/>
    <property type="project" value="TreeGrafter"/>
</dbReference>
<dbReference type="Gene3D" id="1.20.120.720">
    <property type="entry name" value="Myosin VI head, motor domain, U50 subdomain"/>
    <property type="match status" value="1"/>
</dbReference>
<dbReference type="GO" id="GO:0030048">
    <property type="term" value="P:actin filament-based movement"/>
    <property type="evidence" value="ECO:0007669"/>
    <property type="project" value="TreeGrafter"/>
</dbReference>
<dbReference type="Proteomes" id="UP000008068">
    <property type="component" value="Unassembled WGS sequence"/>
</dbReference>
<evidence type="ECO:0000256" key="2">
    <source>
        <dbReference type="ARBA" id="ARBA00022840"/>
    </source>
</evidence>
<dbReference type="InterPro" id="IPR027417">
    <property type="entry name" value="P-loop_NTPase"/>
</dbReference>
<dbReference type="Gene3D" id="3.30.70.1590">
    <property type="match status" value="1"/>
</dbReference>
<feature type="region of interest" description="Disordered" evidence="7">
    <location>
        <begin position="1"/>
        <end position="85"/>
    </location>
</feature>
<evidence type="ECO:0000313" key="10">
    <source>
        <dbReference type="Proteomes" id="UP000008068"/>
    </source>
</evidence>
<dbReference type="PRINTS" id="PR00193">
    <property type="entry name" value="MYOSINHEAVY"/>
</dbReference>